<gene>
    <name evidence="3" type="ORF">X975_00951</name>
</gene>
<proteinExistence type="predicted"/>
<feature type="compositionally biased region" description="Low complexity" evidence="1">
    <location>
        <begin position="20"/>
        <end position="78"/>
    </location>
</feature>
<sequence length="111" mass="12333">MFKLVVICVLLSVAIAQYRPGPAPQPQGGAPAYQPAPQQYSAPAPQSYSAPQQYRPAPAQQYRPEPAQQYRPAPQAAASSGHYDPRKDDPYYQDTPPYIDVERLSYNIDCH</sequence>
<keyword evidence="2" id="KW-0732">Signal</keyword>
<feature type="region of interest" description="Disordered" evidence="1">
    <location>
        <begin position="20"/>
        <end position="98"/>
    </location>
</feature>
<dbReference type="OrthoDB" id="10523877at2759"/>
<protein>
    <submittedName>
        <fullName evidence="3">Uncharacterized protein</fullName>
    </submittedName>
</protein>
<feature type="chain" id="PRO_5001830991" evidence="2">
    <location>
        <begin position="17"/>
        <end position="111"/>
    </location>
</feature>
<keyword evidence="4" id="KW-1185">Reference proteome</keyword>
<feature type="signal peptide" evidence="2">
    <location>
        <begin position="1"/>
        <end position="16"/>
    </location>
</feature>
<evidence type="ECO:0000256" key="2">
    <source>
        <dbReference type="SAM" id="SignalP"/>
    </source>
</evidence>
<evidence type="ECO:0000313" key="3">
    <source>
        <dbReference type="EMBL" id="KFM80884.1"/>
    </source>
</evidence>
<dbReference type="EMBL" id="KK121627">
    <property type="protein sequence ID" value="KFM80884.1"/>
    <property type="molecule type" value="Genomic_DNA"/>
</dbReference>
<dbReference type="Proteomes" id="UP000054359">
    <property type="component" value="Unassembled WGS sequence"/>
</dbReference>
<evidence type="ECO:0000313" key="4">
    <source>
        <dbReference type="Proteomes" id="UP000054359"/>
    </source>
</evidence>
<feature type="non-terminal residue" evidence="3">
    <location>
        <position position="111"/>
    </location>
</feature>
<organism evidence="3 4">
    <name type="scientific">Stegodyphus mimosarum</name>
    <name type="common">African social velvet spider</name>
    <dbReference type="NCBI Taxonomy" id="407821"/>
    <lineage>
        <taxon>Eukaryota</taxon>
        <taxon>Metazoa</taxon>
        <taxon>Ecdysozoa</taxon>
        <taxon>Arthropoda</taxon>
        <taxon>Chelicerata</taxon>
        <taxon>Arachnida</taxon>
        <taxon>Araneae</taxon>
        <taxon>Araneomorphae</taxon>
        <taxon>Entelegynae</taxon>
        <taxon>Eresoidea</taxon>
        <taxon>Eresidae</taxon>
        <taxon>Stegodyphus</taxon>
    </lineage>
</organism>
<accession>A0A087UU45</accession>
<evidence type="ECO:0000256" key="1">
    <source>
        <dbReference type="SAM" id="MobiDB-lite"/>
    </source>
</evidence>
<name>A0A087UU45_STEMI</name>
<dbReference type="AlphaFoldDB" id="A0A087UU45"/>
<reference evidence="3 4" key="1">
    <citation type="submission" date="2013-11" db="EMBL/GenBank/DDBJ databases">
        <title>Genome sequencing of Stegodyphus mimosarum.</title>
        <authorList>
            <person name="Bechsgaard J."/>
        </authorList>
    </citation>
    <scope>NUCLEOTIDE SEQUENCE [LARGE SCALE GENOMIC DNA]</scope>
</reference>